<gene>
    <name evidence="12" type="ORF">G7K_2575-t1</name>
</gene>
<comment type="catalytic activity">
    <reaction evidence="1">
        <text>Hydrolysis of terminal (1-&gt;4)-linked alpha-D-glucose residues successively from non-reducing ends of the chains with release of beta-D-glucose.</text>
        <dbReference type="EC" id="3.2.1.3"/>
    </reaction>
</comment>
<dbReference type="GO" id="GO:0004339">
    <property type="term" value="F:glucan 1,4-alpha-glucosidase activity"/>
    <property type="evidence" value="ECO:0007669"/>
    <property type="project" value="UniProtKB-EC"/>
</dbReference>
<dbReference type="PRINTS" id="PR00736">
    <property type="entry name" value="GLHYDRLASE15"/>
</dbReference>
<dbReference type="Proteomes" id="UP000033140">
    <property type="component" value="Unassembled WGS sequence"/>
</dbReference>
<evidence type="ECO:0000256" key="9">
    <source>
        <dbReference type="ARBA" id="ARBA00033473"/>
    </source>
</evidence>
<dbReference type="PANTHER" id="PTHR31616:SF9">
    <property type="entry name" value="GLUCOAMYLASE, INTRACELLULAR SPORULATION-SPECIFIC"/>
    <property type="match status" value="1"/>
</dbReference>
<evidence type="ECO:0000256" key="8">
    <source>
        <dbReference type="ARBA" id="ARBA00033442"/>
    </source>
</evidence>
<sequence>MKFLLPSGAICLLALSVLGYALDQHPLLSPLSGDWLDEQYTIAMDGILSNISPEDTLKGTVVASPSEQHPNYWYHWTRDAAITMEVIVQLYNNTATQADKAGWEQLLLDYVEHEWIVQQTNNPSGSSDGDGLGEPKFQVDGTPFTGPWARPQNDGPALRALTLTHFANAYLHHNTHSSAAYDYVHRYLYDGLLPTNSVIKADLEYVATSIFEPSYDPWEEVQAENNFFVTLVSAAALKEGANLAESLGDEGAASWYRLGAEKYEDQVRGLWDGERIVWNGTKSRTGGIDWKVSNLDTAVLLASLYADLPEFSPYTPGILSTAHALNTTFAAEYAINAGERYPLLGRYGEDRYDGYDLSEGNPWFLCTMAWSEAMYATVYYYLQKGSRIDTEAAPGFWGAYLPLNDSTSLLDSYSGAWNEMLCELLRDGDERLEHIKKHRGQDKEEFGFMSEQIDRETGYMVGAKELTWSYVQFVRTKWSRDRVMEEAEHRGLACD</sequence>
<feature type="chain" id="PRO_5002430464" description="glucan 1,4-alpha-glucosidase" evidence="10">
    <location>
        <begin position="20"/>
        <end position="495"/>
    </location>
</feature>
<organism evidence="12 13">
    <name type="scientific">Saitoella complicata (strain BCRC 22490 / CBS 7301 / JCM 7358 / NBRC 10748 / NRRL Y-17804)</name>
    <dbReference type="NCBI Taxonomy" id="698492"/>
    <lineage>
        <taxon>Eukaryota</taxon>
        <taxon>Fungi</taxon>
        <taxon>Dikarya</taxon>
        <taxon>Ascomycota</taxon>
        <taxon>Taphrinomycotina</taxon>
        <taxon>Taphrinomycotina incertae sedis</taxon>
        <taxon>Saitoella</taxon>
    </lineage>
</organism>
<dbReference type="GO" id="GO:0000272">
    <property type="term" value="P:polysaccharide catabolic process"/>
    <property type="evidence" value="ECO:0007669"/>
    <property type="project" value="UniProtKB-KW"/>
</dbReference>
<keyword evidence="4" id="KW-0378">Hydrolase</keyword>
<dbReference type="Gene3D" id="1.50.10.10">
    <property type="match status" value="1"/>
</dbReference>
<dbReference type="InterPro" id="IPR008928">
    <property type="entry name" value="6-hairpin_glycosidase_sf"/>
</dbReference>
<comment type="caution">
    <text evidence="12">The sequence shown here is derived from an EMBL/GenBank/DDBJ whole genome shotgun (WGS) entry which is preliminary data.</text>
</comment>
<evidence type="ECO:0000256" key="4">
    <source>
        <dbReference type="ARBA" id="ARBA00022801"/>
    </source>
</evidence>
<evidence type="ECO:0000256" key="3">
    <source>
        <dbReference type="ARBA" id="ARBA00012593"/>
    </source>
</evidence>
<feature type="signal peptide" evidence="10">
    <location>
        <begin position="1"/>
        <end position="19"/>
    </location>
</feature>
<evidence type="ECO:0000256" key="7">
    <source>
        <dbReference type="ARBA" id="ARBA00023326"/>
    </source>
</evidence>
<dbReference type="STRING" id="698492.A0A0E9NEX3"/>
<dbReference type="AlphaFoldDB" id="A0A0E9NEX3"/>
<reference evidence="12 13" key="1">
    <citation type="journal article" date="2011" name="J. Gen. Appl. Microbiol.">
        <title>Draft genome sequencing of the enigmatic yeast Saitoella complicata.</title>
        <authorList>
            <person name="Nishida H."/>
            <person name="Hamamoto M."/>
            <person name="Sugiyama J."/>
        </authorList>
    </citation>
    <scope>NUCLEOTIDE SEQUENCE [LARGE SCALE GENOMIC DNA]</scope>
    <source>
        <strain evidence="12 13">NRRL Y-17804</strain>
    </source>
</reference>
<evidence type="ECO:0000259" key="11">
    <source>
        <dbReference type="Pfam" id="PF00723"/>
    </source>
</evidence>
<evidence type="ECO:0000256" key="2">
    <source>
        <dbReference type="ARBA" id="ARBA00006188"/>
    </source>
</evidence>
<comment type="similarity">
    <text evidence="2">Belongs to the glycosyl hydrolase 15 family.</text>
</comment>
<dbReference type="InterPro" id="IPR011613">
    <property type="entry name" value="GH15-like"/>
</dbReference>
<dbReference type="InterPro" id="IPR012341">
    <property type="entry name" value="6hp_glycosidase-like_sf"/>
</dbReference>
<keyword evidence="5" id="KW-0119">Carbohydrate metabolism</keyword>
<keyword evidence="6" id="KW-0326">Glycosidase</keyword>
<evidence type="ECO:0000313" key="13">
    <source>
        <dbReference type="Proteomes" id="UP000033140"/>
    </source>
</evidence>
<dbReference type="PANTHER" id="PTHR31616">
    <property type="entry name" value="TREHALASE"/>
    <property type="match status" value="1"/>
</dbReference>
<dbReference type="Pfam" id="PF00723">
    <property type="entry name" value="Glyco_hydro_15"/>
    <property type="match status" value="1"/>
</dbReference>
<evidence type="ECO:0000313" key="12">
    <source>
        <dbReference type="EMBL" id="GAO48402.1"/>
    </source>
</evidence>
<evidence type="ECO:0000256" key="10">
    <source>
        <dbReference type="SAM" id="SignalP"/>
    </source>
</evidence>
<dbReference type="RefSeq" id="XP_019022019.1">
    <property type="nucleotide sequence ID" value="XM_019169815.1"/>
</dbReference>
<proteinExistence type="inferred from homology"/>
<dbReference type="EC" id="3.2.1.3" evidence="3"/>
<evidence type="ECO:0000256" key="6">
    <source>
        <dbReference type="ARBA" id="ARBA00023295"/>
    </source>
</evidence>
<reference evidence="12 13" key="3">
    <citation type="journal article" date="2015" name="Genome Announc.">
        <title>Draft Genome Sequence of the Archiascomycetous Yeast Saitoella complicata.</title>
        <authorList>
            <person name="Yamauchi K."/>
            <person name="Kondo S."/>
            <person name="Hamamoto M."/>
            <person name="Takahashi Y."/>
            <person name="Ogura Y."/>
            <person name="Hayashi T."/>
            <person name="Nishida H."/>
        </authorList>
    </citation>
    <scope>NUCLEOTIDE SEQUENCE [LARGE SCALE GENOMIC DNA]</scope>
    <source>
        <strain evidence="12 13">NRRL Y-17804</strain>
    </source>
</reference>
<dbReference type="EMBL" id="BACD03000014">
    <property type="protein sequence ID" value="GAO48402.1"/>
    <property type="molecule type" value="Genomic_DNA"/>
</dbReference>
<dbReference type="GO" id="GO:0000324">
    <property type="term" value="C:fungal-type vacuole"/>
    <property type="evidence" value="ECO:0007669"/>
    <property type="project" value="TreeGrafter"/>
</dbReference>
<evidence type="ECO:0000256" key="5">
    <source>
        <dbReference type="ARBA" id="ARBA00023277"/>
    </source>
</evidence>
<protein>
    <recommendedName>
        <fullName evidence="3">glucan 1,4-alpha-glucosidase</fullName>
        <ecNumber evidence="3">3.2.1.3</ecNumber>
    </recommendedName>
    <alternativeName>
        <fullName evidence="9">1,4-alpha-D-glucan glucohydrolase</fullName>
    </alternativeName>
    <alternativeName>
        <fullName evidence="8">Glucan 1,4-alpha-glucosidase</fullName>
    </alternativeName>
</protein>
<feature type="domain" description="GH15-like" evidence="11">
    <location>
        <begin position="43"/>
        <end position="476"/>
    </location>
</feature>
<keyword evidence="13" id="KW-1185">Reference proteome</keyword>
<accession>A0A0E9NEX3</accession>
<dbReference type="SUPFAM" id="SSF48208">
    <property type="entry name" value="Six-hairpin glycosidases"/>
    <property type="match status" value="1"/>
</dbReference>
<keyword evidence="10" id="KW-0732">Signal</keyword>
<evidence type="ECO:0000256" key="1">
    <source>
        <dbReference type="ARBA" id="ARBA00001863"/>
    </source>
</evidence>
<keyword evidence="7" id="KW-0624">Polysaccharide degradation</keyword>
<name>A0A0E9NEX3_SAICN</name>
<dbReference type="OrthoDB" id="6123450at2759"/>
<dbReference type="OMA" id="YNTIERY"/>
<dbReference type="InterPro" id="IPR000165">
    <property type="entry name" value="Glucoamylase"/>
</dbReference>
<reference evidence="12 13" key="2">
    <citation type="journal article" date="2014" name="J. Gen. Appl. Microbiol.">
        <title>The early diverging ascomycetous budding yeast Saitoella complicata has three histone deacetylases belonging to the Clr6, Hos2, and Rpd3 lineages.</title>
        <authorList>
            <person name="Nishida H."/>
            <person name="Matsumoto T."/>
            <person name="Kondo S."/>
            <person name="Hamamoto M."/>
            <person name="Yoshikawa H."/>
        </authorList>
    </citation>
    <scope>NUCLEOTIDE SEQUENCE [LARGE SCALE GENOMIC DNA]</scope>
    <source>
        <strain evidence="12 13">NRRL Y-17804</strain>
    </source>
</reference>